<organism evidence="1 2">
    <name type="scientific">Dimargaris cristalligena</name>
    <dbReference type="NCBI Taxonomy" id="215637"/>
    <lineage>
        <taxon>Eukaryota</taxon>
        <taxon>Fungi</taxon>
        <taxon>Fungi incertae sedis</taxon>
        <taxon>Zoopagomycota</taxon>
        <taxon>Kickxellomycotina</taxon>
        <taxon>Dimargaritomycetes</taxon>
        <taxon>Dimargaritales</taxon>
        <taxon>Dimargaritaceae</taxon>
        <taxon>Dimargaris</taxon>
    </lineage>
</organism>
<dbReference type="AlphaFoldDB" id="A0A4P9ZZE2"/>
<evidence type="ECO:0000313" key="1">
    <source>
        <dbReference type="EMBL" id="RKP38788.1"/>
    </source>
</evidence>
<accession>A0A4P9ZZE2</accession>
<name>A0A4P9ZZE2_9FUNG</name>
<evidence type="ECO:0000313" key="2">
    <source>
        <dbReference type="Proteomes" id="UP000268162"/>
    </source>
</evidence>
<reference evidence="2" key="1">
    <citation type="journal article" date="2018" name="Nat. Microbiol.">
        <title>Leveraging single-cell genomics to expand the fungal tree of life.</title>
        <authorList>
            <person name="Ahrendt S.R."/>
            <person name="Quandt C.A."/>
            <person name="Ciobanu D."/>
            <person name="Clum A."/>
            <person name="Salamov A."/>
            <person name="Andreopoulos B."/>
            <person name="Cheng J.F."/>
            <person name="Woyke T."/>
            <person name="Pelin A."/>
            <person name="Henrissat B."/>
            <person name="Reynolds N.K."/>
            <person name="Benny G.L."/>
            <person name="Smith M.E."/>
            <person name="James T.Y."/>
            <person name="Grigoriev I.V."/>
        </authorList>
    </citation>
    <scope>NUCLEOTIDE SEQUENCE [LARGE SCALE GENOMIC DNA]</scope>
    <source>
        <strain evidence="2">RSA 468</strain>
    </source>
</reference>
<gene>
    <name evidence="1" type="ORF">BJ085DRAFT_32937</name>
</gene>
<proteinExistence type="predicted"/>
<sequence>MSQYSTIPTSSVTQIFSVPAVFHPKVKLPLGRPNRDLHDIDTYQHQLLSEPIHPCLELNSNKVARVSLAILLSRYYSQSEVAFGYTTGPLSDTYSADAPLVWALFNVVPEAEVASLVRFCNDISVGHSDGIAESPPPPEVILHCNLSAASNLSTNSTPAGSIHFTDIMSEGILSTLLITAGVGLLVELSIPNGSAMLSITYSRNVYPDPCCRRVCQPI</sequence>
<dbReference type="Proteomes" id="UP000268162">
    <property type="component" value="Unassembled WGS sequence"/>
</dbReference>
<protein>
    <submittedName>
        <fullName evidence="1">Uncharacterized protein</fullName>
    </submittedName>
</protein>
<keyword evidence="2" id="KW-1185">Reference proteome</keyword>
<dbReference type="EMBL" id="ML002330">
    <property type="protein sequence ID" value="RKP38788.1"/>
    <property type="molecule type" value="Genomic_DNA"/>
</dbReference>